<evidence type="ECO:0000313" key="3">
    <source>
        <dbReference type="Proteomes" id="UP000245910"/>
    </source>
</evidence>
<feature type="compositionally biased region" description="Polar residues" evidence="1">
    <location>
        <begin position="38"/>
        <end position="55"/>
    </location>
</feature>
<keyword evidence="3" id="KW-1185">Reference proteome</keyword>
<reference evidence="3" key="1">
    <citation type="submission" date="2014-10" db="EMBL/GenBank/DDBJ databases">
        <authorList>
            <person name="King R."/>
        </authorList>
    </citation>
    <scope>NUCLEOTIDE SEQUENCE [LARGE SCALE GENOMIC DNA]</scope>
    <source>
        <strain evidence="3">A3/5</strain>
    </source>
</reference>
<dbReference type="STRING" id="56646.A0A2L2ST80"/>
<organism evidence="2 3">
    <name type="scientific">Fusarium venenatum</name>
    <dbReference type="NCBI Taxonomy" id="56646"/>
    <lineage>
        <taxon>Eukaryota</taxon>
        <taxon>Fungi</taxon>
        <taxon>Dikarya</taxon>
        <taxon>Ascomycota</taxon>
        <taxon>Pezizomycotina</taxon>
        <taxon>Sordariomycetes</taxon>
        <taxon>Hypocreomycetidae</taxon>
        <taxon>Hypocreales</taxon>
        <taxon>Nectriaceae</taxon>
        <taxon>Fusarium</taxon>
    </lineage>
</organism>
<sequence length="346" mass="39350">MSSTPDREPSTDESLFGSPPPSPSPPSPSPPSREPTTDESASGSPEPQSPILSEGTTDKMLESFRSVQESVVRDLADGKSPEMDFGVENWAPNQEVRDAFKLQIEIVKAVYARIQKPEKDRNHKKLKDEIEPQFELQDTVNGIRIRKAKPKTFGQLREDHQNVARIQGQRFVAEGQARRDKRKREGAERLEAARDASKRARTWQNGFLPNTQPQSQPTSFQQSQPMPIQQSQPMYYHQSQPMPIQQSQPMYYRQSQLTSFQHSQPTTFQHSQPTHFQQSQQMHLQQSRPLPIQQRQRALFQQGQPMYAPSFEVGNAQNIPDGVFDNGVFNDGFFDDTLFDGTDGLN</sequence>
<dbReference type="EMBL" id="LN649232">
    <property type="protein sequence ID" value="CEI38605.1"/>
    <property type="molecule type" value="Genomic_DNA"/>
</dbReference>
<dbReference type="AlphaFoldDB" id="A0A2L2ST80"/>
<evidence type="ECO:0000256" key="1">
    <source>
        <dbReference type="SAM" id="MobiDB-lite"/>
    </source>
</evidence>
<name>A0A2L2ST80_9HYPO</name>
<accession>A0A2L2ST80</accession>
<feature type="compositionally biased region" description="Basic and acidic residues" evidence="1">
    <location>
        <begin position="1"/>
        <end position="10"/>
    </location>
</feature>
<feature type="region of interest" description="Disordered" evidence="1">
    <location>
        <begin position="265"/>
        <end position="285"/>
    </location>
</feature>
<protein>
    <submittedName>
        <fullName evidence="2">Uncharacterized protein</fullName>
    </submittedName>
</protein>
<feature type="compositionally biased region" description="Pro residues" evidence="1">
    <location>
        <begin position="18"/>
        <end position="33"/>
    </location>
</feature>
<dbReference type="Proteomes" id="UP000245910">
    <property type="component" value="Chromosome IIII"/>
</dbReference>
<dbReference type="GeneID" id="37262932"/>
<feature type="compositionally biased region" description="Basic and acidic residues" evidence="1">
    <location>
        <begin position="183"/>
        <end position="198"/>
    </location>
</feature>
<feature type="region of interest" description="Disordered" evidence="1">
    <location>
        <begin position="172"/>
        <end position="236"/>
    </location>
</feature>
<feature type="compositionally biased region" description="Low complexity" evidence="1">
    <location>
        <begin position="211"/>
        <end position="236"/>
    </location>
</feature>
<dbReference type="RefSeq" id="XP_025581000.1">
    <property type="nucleotide sequence ID" value="XM_025726432.2"/>
</dbReference>
<feature type="region of interest" description="Disordered" evidence="1">
    <location>
        <begin position="1"/>
        <end position="65"/>
    </location>
</feature>
<evidence type="ECO:0000313" key="2">
    <source>
        <dbReference type="EMBL" id="CEI38605.1"/>
    </source>
</evidence>
<dbReference type="KEGG" id="fvn:FVRRES_11296"/>
<feature type="compositionally biased region" description="Polar residues" evidence="1">
    <location>
        <begin position="265"/>
        <end position="276"/>
    </location>
</feature>
<proteinExistence type="predicted"/>